<evidence type="ECO:0000313" key="2">
    <source>
        <dbReference type="Proteomes" id="UP000197032"/>
    </source>
</evidence>
<protein>
    <submittedName>
        <fullName evidence="1">Uncharacterized protein</fullName>
    </submittedName>
</protein>
<proteinExistence type="predicted"/>
<reference evidence="2" key="1">
    <citation type="journal article" date="2017" name="Appl. Environ. Microbiol.">
        <title>Genomic analysis of Calderihabitans maritimus KKC1, a thermophilic hydrogenogenic carboxydotrophic bacterium isolated from marine sediment.</title>
        <authorList>
            <person name="Omae K."/>
            <person name="Yoneda Y."/>
            <person name="Fukuyama Y."/>
            <person name="Yoshida T."/>
            <person name="Sako Y."/>
        </authorList>
    </citation>
    <scope>NUCLEOTIDE SEQUENCE [LARGE SCALE GENOMIC DNA]</scope>
    <source>
        <strain evidence="2">KKC1</strain>
    </source>
</reference>
<accession>A0A1Z5HSH3</accession>
<organism evidence="1 2">
    <name type="scientific">Calderihabitans maritimus</name>
    <dbReference type="NCBI Taxonomy" id="1246530"/>
    <lineage>
        <taxon>Bacteria</taxon>
        <taxon>Bacillati</taxon>
        <taxon>Bacillota</taxon>
        <taxon>Clostridia</taxon>
        <taxon>Neomoorellales</taxon>
        <taxon>Calderihabitantaceae</taxon>
        <taxon>Calderihabitans</taxon>
    </lineage>
</organism>
<keyword evidence="2" id="KW-1185">Reference proteome</keyword>
<comment type="caution">
    <text evidence="1">The sequence shown here is derived from an EMBL/GenBank/DDBJ whole genome shotgun (WGS) entry which is preliminary data.</text>
</comment>
<dbReference type="Proteomes" id="UP000197032">
    <property type="component" value="Unassembled WGS sequence"/>
</dbReference>
<evidence type="ECO:0000313" key="1">
    <source>
        <dbReference type="EMBL" id="GAW92473.1"/>
    </source>
</evidence>
<sequence length="39" mass="4318">MNCVDKALLSGYGSYLRIMDTFIEKVQFTVCRGTAESIG</sequence>
<gene>
    <name evidence="1" type="ORF">KKC1_16270</name>
</gene>
<dbReference type="AlphaFoldDB" id="A0A1Z5HSH3"/>
<dbReference type="EMBL" id="BDGJ01000081">
    <property type="protein sequence ID" value="GAW92473.1"/>
    <property type="molecule type" value="Genomic_DNA"/>
</dbReference>
<name>A0A1Z5HSH3_9FIRM</name>